<feature type="chain" id="PRO_5031523975" evidence="1">
    <location>
        <begin position="22"/>
        <end position="227"/>
    </location>
</feature>
<dbReference type="InParanoid" id="A0A7X0JWW3"/>
<dbReference type="InterPro" id="IPR008972">
    <property type="entry name" value="Cupredoxin"/>
</dbReference>
<dbReference type="Gene3D" id="2.60.40.420">
    <property type="entry name" value="Cupredoxins - blue copper proteins"/>
    <property type="match status" value="1"/>
</dbReference>
<evidence type="ECO:0000313" key="2">
    <source>
        <dbReference type="EMBL" id="MBB6523738.1"/>
    </source>
</evidence>
<name>A0A7X0JWW3_9GAMM</name>
<proteinExistence type="predicted"/>
<evidence type="ECO:0000256" key="1">
    <source>
        <dbReference type="SAM" id="SignalP"/>
    </source>
</evidence>
<organism evidence="2 3">
    <name type="scientific">Pseudoteredinibacter isoporae</name>
    <dbReference type="NCBI Taxonomy" id="570281"/>
    <lineage>
        <taxon>Bacteria</taxon>
        <taxon>Pseudomonadati</taxon>
        <taxon>Pseudomonadota</taxon>
        <taxon>Gammaproteobacteria</taxon>
        <taxon>Cellvibrionales</taxon>
        <taxon>Cellvibrionaceae</taxon>
        <taxon>Pseudoteredinibacter</taxon>
    </lineage>
</organism>
<gene>
    <name evidence="2" type="ORF">HNR48_004052</name>
</gene>
<comment type="caution">
    <text evidence="2">The sequence shown here is derived from an EMBL/GenBank/DDBJ whole genome shotgun (WGS) entry which is preliminary data.</text>
</comment>
<evidence type="ECO:0000313" key="3">
    <source>
        <dbReference type="Proteomes" id="UP000528457"/>
    </source>
</evidence>
<dbReference type="SUPFAM" id="SSF49503">
    <property type="entry name" value="Cupredoxins"/>
    <property type="match status" value="1"/>
</dbReference>
<accession>A0A7X0JWW3</accession>
<dbReference type="RefSeq" id="WP_166843261.1">
    <property type="nucleotide sequence ID" value="NZ_JAAONY010000004.1"/>
</dbReference>
<dbReference type="EMBL" id="JACHHT010000004">
    <property type="protein sequence ID" value="MBB6523738.1"/>
    <property type="molecule type" value="Genomic_DNA"/>
</dbReference>
<sequence length="227" mass="25513">MFRTPGLVLFVLCLSTVSRVAALDISLQHKGKAQHAPGAVVWLEAKFSLPDHSLRDNKSPAGSEQPPVKVIEQKNRQFDPYISVARLGSNIQFPNRDNTAHHVYSFSKPLSFELPLYKKRTPAPIQVENPGLIALGCNIHDWMIAYLVVVDSPFYGQIEKDSVNFKELPHGHYTLKLWHPDINNGQALTSDLDFQGQTKHNIALPKEVNARAQIAAPQERLDEDEDY</sequence>
<keyword evidence="3" id="KW-1185">Reference proteome</keyword>
<keyword evidence="1" id="KW-0732">Signal</keyword>
<protein>
    <submittedName>
        <fullName evidence="2">Plastocyanin</fullName>
    </submittedName>
</protein>
<feature type="signal peptide" evidence="1">
    <location>
        <begin position="1"/>
        <end position="21"/>
    </location>
</feature>
<reference evidence="2 3" key="1">
    <citation type="submission" date="2020-08" db="EMBL/GenBank/DDBJ databases">
        <title>Genomic Encyclopedia of Type Strains, Phase IV (KMG-IV): sequencing the most valuable type-strain genomes for metagenomic binning, comparative biology and taxonomic classification.</title>
        <authorList>
            <person name="Goeker M."/>
        </authorList>
    </citation>
    <scope>NUCLEOTIDE SEQUENCE [LARGE SCALE GENOMIC DNA]</scope>
    <source>
        <strain evidence="2 3">DSM 22368</strain>
    </source>
</reference>
<dbReference type="AlphaFoldDB" id="A0A7X0JWW3"/>
<dbReference type="Proteomes" id="UP000528457">
    <property type="component" value="Unassembled WGS sequence"/>
</dbReference>